<dbReference type="EMBL" id="VSRR010004314">
    <property type="protein sequence ID" value="MPC39277.1"/>
    <property type="molecule type" value="Genomic_DNA"/>
</dbReference>
<evidence type="ECO:0000313" key="2">
    <source>
        <dbReference type="Proteomes" id="UP000324222"/>
    </source>
</evidence>
<reference evidence="1 2" key="1">
    <citation type="submission" date="2019-05" db="EMBL/GenBank/DDBJ databases">
        <title>Another draft genome of Portunus trituberculatus and its Hox gene families provides insights of decapod evolution.</title>
        <authorList>
            <person name="Jeong J.-H."/>
            <person name="Song I."/>
            <person name="Kim S."/>
            <person name="Choi T."/>
            <person name="Kim D."/>
            <person name="Ryu S."/>
            <person name="Kim W."/>
        </authorList>
    </citation>
    <scope>NUCLEOTIDE SEQUENCE [LARGE SCALE GENOMIC DNA]</scope>
    <source>
        <tissue evidence="1">Muscle</tissue>
    </source>
</reference>
<name>A0A5B7F1C1_PORTR</name>
<accession>A0A5B7F1C1</accession>
<sequence length="132" mass="14891">MSGEMGPWERLLGDADDTRVWRAISWKGDLETSAPDNENRPSDGEYKLYFKHMLNPDPVPLPLHTTADVTIPILDTPILPTKADCQIRKVKADKACGLDGFSPGVLAMLPPAWLFNFNNFVYYGIYIWCFTV</sequence>
<evidence type="ECO:0000313" key="1">
    <source>
        <dbReference type="EMBL" id="MPC39277.1"/>
    </source>
</evidence>
<comment type="caution">
    <text evidence="1">The sequence shown here is derived from an EMBL/GenBank/DDBJ whole genome shotgun (WGS) entry which is preliminary data.</text>
</comment>
<keyword evidence="2" id="KW-1185">Reference proteome</keyword>
<dbReference type="AlphaFoldDB" id="A0A5B7F1C1"/>
<protein>
    <submittedName>
        <fullName evidence="1">Uncharacterized protein</fullName>
    </submittedName>
</protein>
<dbReference type="Proteomes" id="UP000324222">
    <property type="component" value="Unassembled WGS sequence"/>
</dbReference>
<proteinExistence type="predicted"/>
<organism evidence="1 2">
    <name type="scientific">Portunus trituberculatus</name>
    <name type="common">Swimming crab</name>
    <name type="synonym">Neptunus trituberculatus</name>
    <dbReference type="NCBI Taxonomy" id="210409"/>
    <lineage>
        <taxon>Eukaryota</taxon>
        <taxon>Metazoa</taxon>
        <taxon>Ecdysozoa</taxon>
        <taxon>Arthropoda</taxon>
        <taxon>Crustacea</taxon>
        <taxon>Multicrustacea</taxon>
        <taxon>Malacostraca</taxon>
        <taxon>Eumalacostraca</taxon>
        <taxon>Eucarida</taxon>
        <taxon>Decapoda</taxon>
        <taxon>Pleocyemata</taxon>
        <taxon>Brachyura</taxon>
        <taxon>Eubrachyura</taxon>
        <taxon>Portunoidea</taxon>
        <taxon>Portunidae</taxon>
        <taxon>Portuninae</taxon>
        <taxon>Portunus</taxon>
    </lineage>
</organism>
<dbReference type="OrthoDB" id="1421278at2759"/>
<gene>
    <name evidence="1" type="ORF">E2C01_032808</name>
</gene>